<reference evidence="1" key="1">
    <citation type="submission" date="2018-05" db="EMBL/GenBank/DDBJ databases">
        <authorList>
            <person name="Lanie J.A."/>
            <person name="Ng W.-L."/>
            <person name="Kazmierczak K.M."/>
            <person name="Andrzejewski T.M."/>
            <person name="Davidsen T.M."/>
            <person name="Wayne K.J."/>
            <person name="Tettelin H."/>
            <person name="Glass J.I."/>
            <person name="Rusch D."/>
            <person name="Podicherti R."/>
            <person name="Tsui H.-C.T."/>
            <person name="Winkler M.E."/>
        </authorList>
    </citation>
    <scope>NUCLEOTIDE SEQUENCE</scope>
</reference>
<dbReference type="AlphaFoldDB" id="A0A383A5A2"/>
<proteinExistence type="predicted"/>
<dbReference type="EMBL" id="UINC01189199">
    <property type="protein sequence ID" value="SVE02783.1"/>
    <property type="molecule type" value="Genomic_DNA"/>
</dbReference>
<name>A0A383A5A2_9ZZZZ</name>
<sequence length="93" mass="9532">MLSYFKLATATLFTLITISFAQDVTLTIDGTSLNYESTADIYGFQFDHDGCAINTAGGDAAEAGFSISCSESTCLGFSFSGSSIAAGSGTLAD</sequence>
<organism evidence="1">
    <name type="scientific">marine metagenome</name>
    <dbReference type="NCBI Taxonomy" id="408172"/>
    <lineage>
        <taxon>unclassified sequences</taxon>
        <taxon>metagenomes</taxon>
        <taxon>ecological metagenomes</taxon>
    </lineage>
</organism>
<accession>A0A383A5A2</accession>
<feature type="non-terminal residue" evidence="1">
    <location>
        <position position="93"/>
    </location>
</feature>
<protein>
    <submittedName>
        <fullName evidence="1">Uncharacterized protein</fullName>
    </submittedName>
</protein>
<gene>
    <name evidence="1" type="ORF">METZ01_LOCUS455637</name>
</gene>
<evidence type="ECO:0000313" key="1">
    <source>
        <dbReference type="EMBL" id="SVE02783.1"/>
    </source>
</evidence>